<dbReference type="SUPFAM" id="SSF51905">
    <property type="entry name" value="FAD/NAD(P)-binding domain"/>
    <property type="match status" value="2"/>
</dbReference>
<reference evidence="7 8" key="1">
    <citation type="journal article" date="2019" name="Int. J. Syst. Evol. Microbiol.">
        <title>The Global Catalogue of Microorganisms (GCM) 10K type strain sequencing project: providing services to taxonomists for standard genome sequencing and annotation.</title>
        <authorList>
            <consortium name="The Broad Institute Genomics Platform"/>
            <consortium name="The Broad Institute Genome Sequencing Center for Infectious Disease"/>
            <person name="Wu L."/>
            <person name="Ma J."/>
        </authorList>
    </citation>
    <scope>NUCLEOTIDE SEQUENCE [LARGE SCALE GENOMIC DNA]</scope>
    <source>
        <strain evidence="7 8">Q85</strain>
    </source>
</reference>
<feature type="domain" description="FAD/NAD(P)-binding" evidence="6">
    <location>
        <begin position="4"/>
        <end position="313"/>
    </location>
</feature>
<dbReference type="AlphaFoldDB" id="A0ABD5YGJ0"/>
<name>A0ABD5YGJ0_9EURY</name>
<dbReference type="InterPro" id="IPR023753">
    <property type="entry name" value="FAD/NAD-binding_dom"/>
</dbReference>
<keyword evidence="4" id="KW-0274">FAD</keyword>
<evidence type="ECO:0000256" key="4">
    <source>
        <dbReference type="ARBA" id="ARBA00022827"/>
    </source>
</evidence>
<gene>
    <name evidence="7" type="ORF">ACFQMK_07175</name>
</gene>
<dbReference type="Pfam" id="PF07992">
    <property type="entry name" value="Pyr_redox_2"/>
    <property type="match status" value="1"/>
</dbReference>
<dbReference type="GO" id="GO:0016491">
    <property type="term" value="F:oxidoreductase activity"/>
    <property type="evidence" value="ECO:0007669"/>
    <property type="project" value="UniProtKB-KW"/>
</dbReference>
<dbReference type="EC" id="1.6.5.-" evidence="7"/>
<evidence type="ECO:0000256" key="3">
    <source>
        <dbReference type="ARBA" id="ARBA00022630"/>
    </source>
</evidence>
<comment type="cofactor">
    <cofactor evidence="1">
        <name>FAD</name>
        <dbReference type="ChEBI" id="CHEBI:57692"/>
    </cofactor>
</comment>
<protein>
    <submittedName>
        <fullName evidence="7">NAD(P)/FAD-dependent oxidoreductase</fullName>
        <ecNumber evidence="7">1.6.5.-</ecNumber>
    </submittedName>
</protein>
<evidence type="ECO:0000256" key="1">
    <source>
        <dbReference type="ARBA" id="ARBA00001974"/>
    </source>
</evidence>
<evidence type="ECO:0000313" key="7">
    <source>
        <dbReference type="EMBL" id="MFC7186668.1"/>
    </source>
</evidence>
<comment type="caution">
    <text evidence="7">The sequence shown here is derived from an EMBL/GenBank/DDBJ whole genome shotgun (WGS) entry which is preliminary data.</text>
</comment>
<dbReference type="InterPro" id="IPR051169">
    <property type="entry name" value="NADH-Q_oxidoreductase"/>
</dbReference>
<sequence length="393" mass="41813">MTTQVVVVGSGYAGAGAVKAFEDEVGEGEAELTWISEHDYHLVLHEVHRAIRNPAVAEKITIPVDEIKSPESEFVQGRVVDVDTEERVVETGDGTTVDYDYLLLGVGSTTAFFGIEGLEENAHQLKSLDDAKAIHEDVRSAAAEATRSDPVEVIVGGAGLSGIQTAGEIAEYRDKHRAPIEITLVEGLDEVFPGNDPQLQGALRQRLEDADVEILTGDFISEADEDAVYLGGGEDEEPEELAHDVLVWTGGITGQPEIEGVEVEKDERSSRVHAASDFVTSDDRVFAIGDSALVEQGDDDVAPPTAQAAWQAAEVAGENLARAARGAPLQSWEHKDKGTVISVGEEAVAHDVIGMPIKTFGGAPAKLLKKSIAVRWIAKVSSTGRGVSAFGDM</sequence>
<comment type="similarity">
    <text evidence="2">Belongs to the NADH dehydrogenase family.</text>
</comment>
<dbReference type="PANTHER" id="PTHR42913:SF3">
    <property type="entry name" value="64 KDA MITOCHONDRIAL NADH DEHYDROGENASE (EUROFUNG)"/>
    <property type="match status" value="1"/>
</dbReference>
<dbReference type="Gene3D" id="3.50.50.100">
    <property type="match status" value="1"/>
</dbReference>
<keyword evidence="3" id="KW-0285">Flavoprotein</keyword>
<dbReference type="EMBL" id="JBHSZZ010000029">
    <property type="protein sequence ID" value="MFC7186668.1"/>
    <property type="molecule type" value="Genomic_DNA"/>
</dbReference>
<dbReference type="PRINTS" id="PR00368">
    <property type="entry name" value="FADPNR"/>
</dbReference>
<evidence type="ECO:0000256" key="5">
    <source>
        <dbReference type="ARBA" id="ARBA00023002"/>
    </source>
</evidence>
<keyword evidence="8" id="KW-1185">Reference proteome</keyword>
<dbReference type="InterPro" id="IPR036188">
    <property type="entry name" value="FAD/NAD-bd_sf"/>
</dbReference>
<keyword evidence="5 7" id="KW-0560">Oxidoreductase</keyword>
<dbReference type="RefSeq" id="WP_267663644.1">
    <property type="nucleotide sequence ID" value="NZ_JAODIX010000029.1"/>
</dbReference>
<accession>A0ABD5YGJ0</accession>
<dbReference type="Proteomes" id="UP001596390">
    <property type="component" value="Unassembled WGS sequence"/>
</dbReference>
<proteinExistence type="inferred from homology"/>
<evidence type="ECO:0000313" key="8">
    <source>
        <dbReference type="Proteomes" id="UP001596390"/>
    </source>
</evidence>
<organism evidence="7 8">
    <name type="scientific">Halorubrum yunnanense</name>
    <dbReference type="NCBI Taxonomy" id="1526162"/>
    <lineage>
        <taxon>Archaea</taxon>
        <taxon>Methanobacteriati</taxon>
        <taxon>Methanobacteriota</taxon>
        <taxon>Stenosarchaea group</taxon>
        <taxon>Halobacteria</taxon>
        <taxon>Halobacteriales</taxon>
        <taxon>Haloferacaceae</taxon>
        <taxon>Halorubrum</taxon>
    </lineage>
</organism>
<evidence type="ECO:0000256" key="2">
    <source>
        <dbReference type="ARBA" id="ARBA00005272"/>
    </source>
</evidence>
<dbReference type="PANTHER" id="PTHR42913">
    <property type="entry name" value="APOPTOSIS-INDUCING FACTOR 1"/>
    <property type="match status" value="1"/>
</dbReference>
<evidence type="ECO:0000259" key="6">
    <source>
        <dbReference type="Pfam" id="PF07992"/>
    </source>
</evidence>